<proteinExistence type="predicted"/>
<accession>A0A6A4FZ59</accession>
<organism evidence="1 2">
    <name type="scientific">Phytophthora rubi</name>
    <dbReference type="NCBI Taxonomy" id="129364"/>
    <lineage>
        <taxon>Eukaryota</taxon>
        <taxon>Sar</taxon>
        <taxon>Stramenopiles</taxon>
        <taxon>Oomycota</taxon>
        <taxon>Peronosporomycetes</taxon>
        <taxon>Peronosporales</taxon>
        <taxon>Peronosporaceae</taxon>
        <taxon>Phytophthora</taxon>
    </lineage>
</organism>
<sequence>MPLLGSEGVAHLASQGPDAINVRLEAFSSYEFALLEHIQQRMSAVVPSRVSTELQGDPNHSF</sequence>
<dbReference type="Proteomes" id="UP000434957">
    <property type="component" value="Unassembled WGS sequence"/>
</dbReference>
<evidence type="ECO:0000313" key="1">
    <source>
        <dbReference type="EMBL" id="KAE9347094.1"/>
    </source>
</evidence>
<comment type="caution">
    <text evidence="1">The sequence shown here is derived from an EMBL/GenBank/DDBJ whole genome shotgun (WGS) entry which is preliminary data.</text>
</comment>
<evidence type="ECO:0000313" key="2">
    <source>
        <dbReference type="Proteomes" id="UP000434957"/>
    </source>
</evidence>
<name>A0A6A4FZ59_9STRA</name>
<dbReference type="AlphaFoldDB" id="A0A6A4FZ59"/>
<keyword evidence="2" id="KW-1185">Reference proteome</keyword>
<protein>
    <submittedName>
        <fullName evidence="1">Uncharacterized protein</fullName>
    </submittedName>
</protein>
<reference evidence="1 2" key="1">
    <citation type="submission" date="2018-08" db="EMBL/GenBank/DDBJ databases">
        <title>Genomic investigation of the strawberry pathogen Phytophthora fragariae indicates pathogenicity is determined by transcriptional variation in three key races.</title>
        <authorList>
            <person name="Adams T.M."/>
            <person name="Armitage A.D."/>
            <person name="Sobczyk M.K."/>
            <person name="Bates H.J."/>
            <person name="Dunwell J.M."/>
            <person name="Nellist C.F."/>
            <person name="Harrison R.J."/>
        </authorList>
    </citation>
    <scope>NUCLEOTIDE SEQUENCE [LARGE SCALE GENOMIC DNA]</scope>
    <source>
        <strain evidence="1 2">SCRP333</strain>
    </source>
</reference>
<dbReference type="EMBL" id="QXFT01000328">
    <property type="protein sequence ID" value="KAE9347094.1"/>
    <property type="molecule type" value="Genomic_DNA"/>
</dbReference>
<gene>
    <name evidence="1" type="ORF">PR003_g7102</name>
</gene>